<feature type="non-terminal residue" evidence="1">
    <location>
        <position position="22"/>
    </location>
</feature>
<sequence>MNITIIAGARPNFIKIAPIIDA</sequence>
<keyword evidence="1" id="KW-0413">Isomerase</keyword>
<reference evidence="1" key="1">
    <citation type="submission" date="2018-06" db="EMBL/GenBank/DDBJ databases">
        <authorList>
            <person name="Zhirakovskaya E."/>
        </authorList>
    </citation>
    <scope>NUCLEOTIDE SEQUENCE</scope>
</reference>
<dbReference type="GO" id="GO:0008761">
    <property type="term" value="F:UDP-N-acetylglucosamine 2-epimerase activity"/>
    <property type="evidence" value="ECO:0007669"/>
    <property type="project" value="UniProtKB-EC"/>
</dbReference>
<evidence type="ECO:0000313" key="1">
    <source>
        <dbReference type="EMBL" id="VAV86333.1"/>
    </source>
</evidence>
<dbReference type="EC" id="5.1.3.14" evidence="1"/>
<dbReference type="EMBL" id="UOEB01000328">
    <property type="protein sequence ID" value="VAV86333.1"/>
    <property type="molecule type" value="Genomic_DNA"/>
</dbReference>
<dbReference type="AlphaFoldDB" id="A0A3B0RP91"/>
<gene>
    <name evidence="1" type="ORF">MNBD_BACTEROID02-564</name>
</gene>
<name>A0A3B0RP91_9ZZZZ</name>
<accession>A0A3B0RP91</accession>
<proteinExistence type="predicted"/>
<protein>
    <submittedName>
        <fullName evidence="1">UDP-N-acetylglucosamine 2-epimerase</fullName>
        <ecNumber evidence="1">5.1.3.14</ecNumber>
    </submittedName>
</protein>
<organism evidence="1">
    <name type="scientific">hydrothermal vent metagenome</name>
    <dbReference type="NCBI Taxonomy" id="652676"/>
    <lineage>
        <taxon>unclassified sequences</taxon>
        <taxon>metagenomes</taxon>
        <taxon>ecological metagenomes</taxon>
    </lineage>
</organism>